<evidence type="ECO:0000313" key="2">
    <source>
        <dbReference type="EMBL" id="GAF05267.1"/>
    </source>
</evidence>
<evidence type="ECO:0000313" key="3">
    <source>
        <dbReference type="Proteomes" id="UP000019402"/>
    </source>
</evidence>
<keyword evidence="1" id="KW-0732">Signal</keyword>
<gene>
    <name evidence="2" type="ORF">JCM21142_93994</name>
</gene>
<dbReference type="AlphaFoldDB" id="W7YAA5"/>
<feature type="signal peptide" evidence="1">
    <location>
        <begin position="1"/>
        <end position="21"/>
    </location>
</feature>
<dbReference type="Proteomes" id="UP000019402">
    <property type="component" value="Unassembled WGS sequence"/>
</dbReference>
<dbReference type="RefSeq" id="WP_027470945.1">
    <property type="nucleotide sequence ID" value="NZ_BAMD01000076.1"/>
</dbReference>
<sequence length="170" mass="19050">MKKTKLFLGIAIVAFAFSACDKNGSDSGKDYISEIVGTYSGEFANQSGLKSGNIGTADVVRVNNQLQIHCYGDLMDTTFMMDAFENGDSIMVCDTGEAFEMQYGHMGNGGNHMMDMHSNQSEWQHHMTNDHNSEDMHYGGFNMTNHTFEYMFRMMEGDSAYYIVFNGSKN</sequence>
<name>W7YAA5_9BACT</name>
<organism evidence="2 3">
    <name type="scientific">Saccharicrinis fermentans DSM 9555 = JCM 21142</name>
    <dbReference type="NCBI Taxonomy" id="869213"/>
    <lineage>
        <taxon>Bacteria</taxon>
        <taxon>Pseudomonadati</taxon>
        <taxon>Bacteroidota</taxon>
        <taxon>Bacteroidia</taxon>
        <taxon>Marinilabiliales</taxon>
        <taxon>Marinilabiliaceae</taxon>
        <taxon>Saccharicrinis</taxon>
    </lineage>
</organism>
<dbReference type="STRING" id="869213.GCA_000517085_01022"/>
<proteinExistence type="predicted"/>
<evidence type="ECO:0000256" key="1">
    <source>
        <dbReference type="SAM" id="SignalP"/>
    </source>
</evidence>
<dbReference type="PROSITE" id="PS51257">
    <property type="entry name" value="PROKAR_LIPOPROTEIN"/>
    <property type="match status" value="1"/>
</dbReference>
<accession>W7YAA5</accession>
<feature type="chain" id="PRO_5004906455" evidence="1">
    <location>
        <begin position="22"/>
        <end position="170"/>
    </location>
</feature>
<reference evidence="2 3" key="1">
    <citation type="journal article" date="2014" name="Genome Announc.">
        <title>Draft Genome Sequence of Cytophaga fermentans JCM 21142T, a Facultative Anaerobe Isolated from Marine Mud.</title>
        <authorList>
            <person name="Starns D."/>
            <person name="Oshima K."/>
            <person name="Suda W."/>
            <person name="Iino T."/>
            <person name="Yuki M."/>
            <person name="Inoue J."/>
            <person name="Kitamura K."/>
            <person name="Iida T."/>
            <person name="Darby A."/>
            <person name="Hattori M."/>
            <person name="Ohkuma M."/>
        </authorList>
    </citation>
    <scope>NUCLEOTIDE SEQUENCE [LARGE SCALE GENOMIC DNA]</scope>
    <source>
        <strain evidence="2 3">JCM 21142</strain>
    </source>
</reference>
<keyword evidence="3" id="KW-1185">Reference proteome</keyword>
<dbReference type="eggNOG" id="ENOG502ZV2P">
    <property type="taxonomic scope" value="Bacteria"/>
</dbReference>
<dbReference type="EMBL" id="BAMD01000076">
    <property type="protein sequence ID" value="GAF05267.1"/>
    <property type="molecule type" value="Genomic_DNA"/>
</dbReference>
<protein>
    <submittedName>
        <fullName evidence="2">Uncharacterized protein</fullName>
    </submittedName>
</protein>
<comment type="caution">
    <text evidence="2">The sequence shown here is derived from an EMBL/GenBank/DDBJ whole genome shotgun (WGS) entry which is preliminary data.</text>
</comment>
<dbReference type="OrthoDB" id="1122309at2"/>